<dbReference type="Pfam" id="PF05378">
    <property type="entry name" value="Hydant_A_N"/>
    <property type="match status" value="1"/>
</dbReference>
<evidence type="ECO:0000259" key="4">
    <source>
        <dbReference type="Pfam" id="PF05378"/>
    </source>
</evidence>
<comment type="similarity">
    <text evidence="1">Belongs to the oxoprolinase family.</text>
</comment>
<reference evidence="5" key="1">
    <citation type="submission" date="2025-08" db="UniProtKB">
        <authorList>
            <consortium name="Ensembl"/>
        </authorList>
    </citation>
    <scope>IDENTIFICATION</scope>
</reference>
<proteinExistence type="inferred from homology"/>
<protein>
    <recommendedName>
        <fullName evidence="7">5-oxoprolinase, ATP-hydrolysing</fullName>
    </recommendedName>
</protein>
<dbReference type="InterPro" id="IPR008040">
    <property type="entry name" value="Hydant_A_N"/>
</dbReference>
<reference evidence="5" key="2">
    <citation type="submission" date="2025-09" db="UniProtKB">
        <authorList>
            <consortium name="Ensembl"/>
        </authorList>
    </citation>
    <scope>IDENTIFICATION</scope>
</reference>
<dbReference type="GO" id="GO:0017168">
    <property type="term" value="F:5-oxoprolinase (ATP-hydrolyzing) activity"/>
    <property type="evidence" value="ECO:0007669"/>
    <property type="project" value="TreeGrafter"/>
</dbReference>
<accession>A0A8C8JP85</accession>
<evidence type="ECO:0000259" key="3">
    <source>
        <dbReference type="Pfam" id="PF02538"/>
    </source>
</evidence>
<feature type="domain" description="Hydantoinase A/oxoprolinase" evidence="2">
    <location>
        <begin position="169"/>
        <end position="469"/>
    </location>
</feature>
<dbReference type="Ensembl" id="ENSOTST00005102082.2">
    <property type="protein sequence ID" value="ENSOTSP00005094178.2"/>
    <property type="gene ID" value="ENSOTSG00005043888.2"/>
</dbReference>
<evidence type="ECO:0000259" key="2">
    <source>
        <dbReference type="Pfam" id="PF01968"/>
    </source>
</evidence>
<dbReference type="GO" id="GO:0005829">
    <property type="term" value="C:cytosol"/>
    <property type="evidence" value="ECO:0007669"/>
    <property type="project" value="TreeGrafter"/>
</dbReference>
<dbReference type="InterPro" id="IPR045079">
    <property type="entry name" value="Oxoprolinase-like"/>
</dbReference>
<feature type="domain" description="Hydantoinase B/oxoprolinase" evidence="3">
    <location>
        <begin position="664"/>
        <end position="1184"/>
    </location>
</feature>
<dbReference type="Pfam" id="PF02538">
    <property type="entry name" value="Hydantoinase_B"/>
    <property type="match status" value="1"/>
</dbReference>
<dbReference type="PANTHER" id="PTHR11365">
    <property type="entry name" value="5-OXOPROLINASE RELATED"/>
    <property type="match status" value="1"/>
</dbReference>
<evidence type="ECO:0008006" key="7">
    <source>
        <dbReference type="Google" id="ProtNLM"/>
    </source>
</evidence>
<dbReference type="Proteomes" id="UP000694402">
    <property type="component" value="Unassembled WGS sequence"/>
</dbReference>
<feature type="domain" description="Hydantoinase/oxoprolinase N-terminal" evidence="4">
    <location>
        <begin position="10"/>
        <end position="123"/>
    </location>
</feature>
<gene>
    <name evidence="5" type="primary">OPLAH</name>
</gene>
<dbReference type="AlphaFoldDB" id="A0A8C8JP85"/>
<dbReference type="InterPro" id="IPR002821">
    <property type="entry name" value="Hydantoinase_A"/>
</dbReference>
<evidence type="ECO:0000313" key="6">
    <source>
        <dbReference type="Proteomes" id="UP000694402"/>
    </source>
</evidence>
<organism evidence="5 6">
    <name type="scientific">Oncorhynchus tshawytscha</name>
    <name type="common">Chinook salmon</name>
    <name type="synonym">Salmo tshawytscha</name>
    <dbReference type="NCBI Taxonomy" id="74940"/>
    <lineage>
        <taxon>Eukaryota</taxon>
        <taxon>Metazoa</taxon>
        <taxon>Chordata</taxon>
        <taxon>Craniata</taxon>
        <taxon>Vertebrata</taxon>
        <taxon>Euteleostomi</taxon>
        <taxon>Actinopterygii</taxon>
        <taxon>Neopterygii</taxon>
        <taxon>Teleostei</taxon>
        <taxon>Protacanthopterygii</taxon>
        <taxon>Salmoniformes</taxon>
        <taxon>Salmonidae</taxon>
        <taxon>Salmoninae</taxon>
        <taxon>Oncorhynchus</taxon>
    </lineage>
</organism>
<dbReference type="InterPro" id="IPR003692">
    <property type="entry name" value="Hydantoinase_B"/>
</dbReference>
<keyword evidence="6" id="KW-1185">Reference proteome</keyword>
<dbReference type="GO" id="GO:0006749">
    <property type="term" value="P:glutathione metabolic process"/>
    <property type="evidence" value="ECO:0007669"/>
    <property type="project" value="TreeGrafter"/>
</dbReference>
<sequence>MTETEGKFDFAIDRGGTFTDVFARLPDGREKVLKLLSHDPQNYKDAPTEGIRRVLEEETGQAFPREQPVETSLIGWIRMGTTVATNALLERQGERTALLVTKGFKDLLHIGTQARPKLFDLVSASLWNGDWPAGRVPHEKAVGSLARRLGFTQVSLSSEVMPMVRAVPRGYTVCADAYLTPKIRQYLKGFTSGFRGGLEGVSVLFMQSDGGLTPMEQFCGSRAVLSGPAGGVVGYAITSYSQTENKPVIGFDMGVRRSTSTDVSRYAGHYEHVFEATTAGVTLQAPQLDINTVAAGGGSRLFFRSGMFVVGPESAGAHPGPACYRKGGPLTVTDANLALGRLLPSYFPRIFGPGEDEPLSSEETMEHFQQLTCEINHFLYTNQSQKMSMEEVAMGFIRVANEAMCRPIRALTQAKGHDTSQHVLACFGGAGGQHACAIAQALGMKTVFIHKYSGVLSAYGLALADVVEEVQEPCSLQYNPRSFSELDHRVEQLTQRCTETLRDRGFSSSQITTEVFLHLRYEKTDCALMVTATGYPGNSRSCKSGDFRSAFTKRYLQEFGFTIPDRPIMVDDIRVRGSGKSGIKSVTNTKMGSGILKDGYLDTSVYLWEELPCDHNIPGPAIIIDKNSTILVEPSCVAHLTEGGDVCIAVGSDPHCLLGTELNTVQLSIFSHRFMSIAEQMGRVLQRTSISTNIKERLDFSCAVFGPDGGLVSNAPHIPVHLGAMQETVQYQIKSIGSIIKEGDVILSNHPCAGGSHLPDLTVITPVFRSGVSGPVFFVASRGHHADIGGITPGSMPPHSTSLQQEGAVFTSFKLVTAGVFQEEAVTEALMAPAQYPDCSGTRNLHDNLSDLRAQVAANQRGSTLVGELIDSYGLAVVQAYMGYIQTNAELAVRDMLKEFAHCRQKQTGSLEVEAEDFMDDGTPIRLRVQINENEGSAVFDFTGTGTEVWGNCNAPRAITFSALIYCLRCMVGQDIPLNQGCLTPIKVIIPSGSILQPSQNAAVVGGNVLTSQRVVDVIFRAFEVCAASQGCMNNVTFGSEGSGYYETVAGGAGAGPGWTGRSGVHSHMTNTRITDPEILEKRYPVVLEHFSLRPGSGGAGEYRGGDGVIRKLLFRNKVVLSVLTERRSTRPYGLHGGDCGASGLNQLHRADGRVLNLGAKTTVSLEPGDMFCLYTPGGGGYGEEDKQTAGAGRLLKKRRRFNDNFSERGSVFEYRMAQEGV</sequence>
<dbReference type="GeneTree" id="ENSGT00390000013463"/>
<evidence type="ECO:0000313" key="5">
    <source>
        <dbReference type="Ensembl" id="ENSOTSP00005094178.2"/>
    </source>
</evidence>
<name>A0A8C8JP85_ONCTS</name>
<evidence type="ECO:0000256" key="1">
    <source>
        <dbReference type="ARBA" id="ARBA00010403"/>
    </source>
</evidence>
<dbReference type="Pfam" id="PF01968">
    <property type="entry name" value="Hydantoinase_A"/>
    <property type="match status" value="1"/>
</dbReference>
<dbReference type="PANTHER" id="PTHR11365:SF2">
    <property type="entry name" value="5-OXOPROLINASE"/>
    <property type="match status" value="1"/>
</dbReference>